<comment type="caution">
    <text evidence="2">The sequence shown here is derived from an EMBL/GenBank/DDBJ whole genome shotgun (WGS) entry which is preliminary data.</text>
</comment>
<feature type="transmembrane region" description="Helical" evidence="1">
    <location>
        <begin position="29"/>
        <end position="49"/>
    </location>
</feature>
<dbReference type="EMBL" id="JXYS01000070">
    <property type="protein sequence ID" value="KJF16915.1"/>
    <property type="molecule type" value="Genomic_DNA"/>
</dbReference>
<evidence type="ECO:0000256" key="1">
    <source>
        <dbReference type="SAM" id="Phobius"/>
    </source>
</evidence>
<keyword evidence="1" id="KW-0812">Transmembrane</keyword>
<evidence type="ECO:0000313" key="3">
    <source>
        <dbReference type="Proteomes" id="UP000032360"/>
    </source>
</evidence>
<dbReference type="STRING" id="1280514.AXFE_21980"/>
<reference evidence="2 3" key="1">
    <citation type="submission" date="2015-01" db="EMBL/GenBank/DDBJ databases">
        <title>Draft genome of the acidophilic iron oxidizer Acidithrix ferrooxidans strain Py-F3.</title>
        <authorList>
            <person name="Poehlein A."/>
            <person name="Eisen S."/>
            <person name="Schloemann M."/>
            <person name="Johnson B.D."/>
            <person name="Daniel R."/>
            <person name="Muehling M."/>
        </authorList>
    </citation>
    <scope>NUCLEOTIDE SEQUENCE [LARGE SCALE GENOMIC DNA]</scope>
    <source>
        <strain evidence="2 3">Py-F3</strain>
    </source>
</reference>
<gene>
    <name evidence="2" type="ORF">AXFE_21980</name>
</gene>
<evidence type="ECO:0000313" key="2">
    <source>
        <dbReference type="EMBL" id="KJF16915.1"/>
    </source>
</evidence>
<organism evidence="2 3">
    <name type="scientific">Acidithrix ferrooxidans</name>
    <dbReference type="NCBI Taxonomy" id="1280514"/>
    <lineage>
        <taxon>Bacteria</taxon>
        <taxon>Bacillati</taxon>
        <taxon>Actinomycetota</taxon>
        <taxon>Acidimicrobiia</taxon>
        <taxon>Acidimicrobiales</taxon>
        <taxon>Acidimicrobiaceae</taxon>
        <taxon>Acidithrix</taxon>
    </lineage>
</organism>
<keyword evidence="3" id="KW-1185">Reference proteome</keyword>
<dbReference type="AlphaFoldDB" id="A0A0D8HG35"/>
<keyword evidence="1" id="KW-1133">Transmembrane helix</keyword>
<proteinExistence type="predicted"/>
<accession>A0A0D8HG35</accession>
<dbReference type="Proteomes" id="UP000032360">
    <property type="component" value="Unassembled WGS sequence"/>
</dbReference>
<sequence>MTINKFKFMKLFTRSLDEVVSLIHRHSTAIYTILANGITCAFVTCFAFMDGRSRSFYLTGIGRLASCLG</sequence>
<protein>
    <submittedName>
        <fullName evidence="2">Uncharacterized protein</fullName>
    </submittedName>
</protein>
<name>A0A0D8HG35_9ACTN</name>
<keyword evidence="1" id="KW-0472">Membrane</keyword>